<comment type="caution">
    <text evidence="2">The sequence shown here is derived from an EMBL/GenBank/DDBJ whole genome shotgun (WGS) entry which is preliminary data.</text>
</comment>
<feature type="chain" id="PRO_5045337429" description="Curli production assembly/transport component CsgG" evidence="1">
    <location>
        <begin position="24"/>
        <end position="459"/>
    </location>
</feature>
<dbReference type="InterPro" id="IPR038165">
    <property type="entry name" value="FlgT_C_sf"/>
</dbReference>
<evidence type="ECO:0000313" key="3">
    <source>
        <dbReference type="Proteomes" id="UP001595710"/>
    </source>
</evidence>
<protein>
    <recommendedName>
        <fullName evidence="4">Curli production assembly/transport component CsgG</fullName>
    </recommendedName>
</protein>
<reference evidence="3" key="1">
    <citation type="journal article" date="2019" name="Int. J. Syst. Evol. Microbiol.">
        <title>The Global Catalogue of Microorganisms (GCM) 10K type strain sequencing project: providing services to taxonomists for standard genome sequencing and annotation.</title>
        <authorList>
            <consortium name="The Broad Institute Genomics Platform"/>
            <consortium name="The Broad Institute Genome Sequencing Center for Infectious Disease"/>
            <person name="Wu L."/>
            <person name="Ma J."/>
        </authorList>
    </citation>
    <scope>NUCLEOTIDE SEQUENCE [LARGE SCALE GENOMIC DNA]</scope>
    <source>
        <strain evidence="3">CECT 8288</strain>
    </source>
</reference>
<dbReference type="Proteomes" id="UP001595710">
    <property type="component" value="Unassembled WGS sequence"/>
</dbReference>
<evidence type="ECO:0000313" key="2">
    <source>
        <dbReference type="EMBL" id="MFC3701744.1"/>
    </source>
</evidence>
<organism evidence="2 3">
    <name type="scientific">Reinekea marina</name>
    <dbReference type="NCBI Taxonomy" id="1310421"/>
    <lineage>
        <taxon>Bacteria</taxon>
        <taxon>Pseudomonadati</taxon>
        <taxon>Pseudomonadota</taxon>
        <taxon>Gammaproteobacteria</taxon>
        <taxon>Oceanospirillales</taxon>
        <taxon>Saccharospirillaceae</taxon>
        <taxon>Reinekea</taxon>
    </lineage>
</organism>
<feature type="signal peptide" evidence="1">
    <location>
        <begin position="1"/>
        <end position="23"/>
    </location>
</feature>
<accession>A0ABV7WSB4</accession>
<keyword evidence="1" id="KW-0732">Signal</keyword>
<proteinExistence type="predicted"/>
<dbReference type="Gene3D" id="2.40.10.410">
    <property type="entry name" value="FlgT, C-terminal domain"/>
    <property type="match status" value="2"/>
</dbReference>
<evidence type="ECO:0000256" key="1">
    <source>
        <dbReference type="SAM" id="SignalP"/>
    </source>
</evidence>
<sequence>MRHTLHASFITLILSLLSQLALANGNLLLATDLSDDYLNFRPDLRLIATNGLNRLQDYNVANAKTQVRPNSEEAIAAMIDAASSANLDALAVVTLYTPKRRQATVTVSLYSVATGELIIQRALEFRFKEMTALLAQLEYELPLMLKREFRELGSVVKITNDQVYFDLGKNADVAVGQVYKVFRRGAEIKDRSGDSFGFVDEQTGIIEVTEVSSIYAVADISLGRLSIKANDWVELAEPGIQTRGQVLSKLDEQIAVNIGHKAGVVPGAYFAVYKDIKEIDEDEAFREIIGRIRITEVDANSARGEIARSDHYHLAKALIEEGDYIDEISYLHRNQIIFSQTSFGVLGETDSKWSLGLNLESAFSTDMSFRFKGSYGDNWYVSAGLNNALNHAESFRYGLDIMYGADGVGTYMFADANLPTPLDKYVLFAIEAGYLLGANEDVEGLSVGLNAKIGMGSLF</sequence>
<gene>
    <name evidence="2" type="ORF">ACFOND_08855</name>
</gene>
<dbReference type="EMBL" id="JBHRYN010000011">
    <property type="protein sequence ID" value="MFC3701744.1"/>
    <property type="molecule type" value="Genomic_DNA"/>
</dbReference>
<name>A0ABV7WSB4_9GAMM</name>
<evidence type="ECO:0008006" key="4">
    <source>
        <dbReference type="Google" id="ProtNLM"/>
    </source>
</evidence>
<dbReference type="RefSeq" id="WP_290279956.1">
    <property type="nucleotide sequence ID" value="NZ_JAUFQI010000001.1"/>
</dbReference>
<keyword evidence="3" id="KW-1185">Reference proteome</keyword>